<evidence type="ECO:0000313" key="8">
    <source>
        <dbReference type="Proteomes" id="UP000001902"/>
    </source>
</evidence>
<dbReference type="Proteomes" id="UP000001902">
    <property type="component" value="Chromosome"/>
</dbReference>
<dbReference type="NCBIfam" id="NF037982">
    <property type="entry name" value="Nramp_1"/>
    <property type="match status" value="1"/>
</dbReference>
<proteinExistence type="predicted"/>
<evidence type="ECO:0000256" key="4">
    <source>
        <dbReference type="ARBA" id="ARBA00022989"/>
    </source>
</evidence>
<dbReference type="PANTHER" id="PTHR11706:SF33">
    <property type="entry name" value="NATURAL RESISTANCE-ASSOCIATED MACROPHAGE PROTEIN 2"/>
    <property type="match status" value="1"/>
</dbReference>
<dbReference type="eggNOG" id="COG1914">
    <property type="taxonomic scope" value="Bacteria"/>
</dbReference>
<dbReference type="PANTHER" id="PTHR11706">
    <property type="entry name" value="SOLUTE CARRIER PROTEIN FAMILY 11 MEMBER"/>
    <property type="match status" value="1"/>
</dbReference>
<keyword evidence="2" id="KW-0813">Transport</keyword>
<protein>
    <submittedName>
        <fullName evidence="7">Natural resistance-associated macrophage protein</fullName>
    </submittedName>
</protein>
<sequence length="409" mass="43054">MADKKEKQFTLKEKLGALGPGFLIVGSFIGPGTVTSSTKAGADYGFQLFWCIIFSVIAVIVMQGMAARLGIVTQMGLAQNLVKDFENRPVLRNLLCGLVAVAITIGGFAYMSGDLTGTAIGISALTGISTRIIAPVWGFCILLLLSFAGDALKYLEKLLGACVIIMAVVFLVTMFVVKPDLGKLLAGCVPNIPKGGLMTCLSLIGTTVVPYNMFLHAASAKRTWHSTDDLPLCRFGTNIPMIIGGIVTGAIMVTAATVMLGMPVRNAMDMSIQLEPTLGTFAKPFMAIGLVAAGVSSAVCTPMGVSYVLAGLFGWKTNRSDKRYTVTNFLVLITGIIVAGMGFNPIALIMAAQMVNGVVLPVVVGVTIYLTASRRIMGEFANSTLENVLGTAIFIISLILGVSSIISLF</sequence>
<dbReference type="GO" id="GO:0015086">
    <property type="term" value="F:cadmium ion transmembrane transporter activity"/>
    <property type="evidence" value="ECO:0007669"/>
    <property type="project" value="TreeGrafter"/>
</dbReference>
<evidence type="ECO:0000256" key="3">
    <source>
        <dbReference type="ARBA" id="ARBA00022692"/>
    </source>
</evidence>
<keyword evidence="5 6" id="KW-0472">Membrane</keyword>
<evidence type="ECO:0000313" key="7">
    <source>
        <dbReference type="EMBL" id="ADB48352.1"/>
    </source>
</evidence>
<dbReference type="InterPro" id="IPR001046">
    <property type="entry name" value="NRAMP_fam"/>
</dbReference>
<dbReference type="RefSeq" id="WP_012939332.1">
    <property type="nucleotide sequence ID" value="NC_013740.1"/>
</dbReference>
<dbReference type="AlphaFoldDB" id="D2RMQ0"/>
<dbReference type="GeneID" id="78335698"/>
<feature type="transmembrane region" description="Helical" evidence="6">
    <location>
        <begin position="90"/>
        <end position="110"/>
    </location>
</feature>
<keyword evidence="3 6" id="KW-0812">Transmembrane</keyword>
<name>D2RMQ0_ACIFV</name>
<dbReference type="GO" id="GO:0005384">
    <property type="term" value="F:manganese ion transmembrane transporter activity"/>
    <property type="evidence" value="ECO:0007669"/>
    <property type="project" value="TreeGrafter"/>
</dbReference>
<feature type="transmembrane region" description="Helical" evidence="6">
    <location>
        <begin position="196"/>
        <end position="218"/>
    </location>
</feature>
<feature type="transmembrane region" description="Helical" evidence="6">
    <location>
        <begin position="239"/>
        <end position="264"/>
    </location>
</feature>
<dbReference type="STRING" id="591001.Acfer_2005"/>
<dbReference type="OrthoDB" id="9787548at2"/>
<dbReference type="GO" id="GO:0005886">
    <property type="term" value="C:plasma membrane"/>
    <property type="evidence" value="ECO:0007669"/>
    <property type="project" value="TreeGrafter"/>
</dbReference>
<dbReference type="KEGG" id="afn:Acfer_2005"/>
<keyword evidence="8" id="KW-1185">Reference proteome</keyword>
<accession>D2RMQ0</accession>
<feature type="transmembrane region" description="Helical" evidence="6">
    <location>
        <begin position="284"/>
        <end position="313"/>
    </location>
</feature>
<gene>
    <name evidence="7" type="ordered locus">Acfer_2005</name>
</gene>
<organism evidence="7 8">
    <name type="scientific">Acidaminococcus fermentans (strain ATCC 25085 / DSM 20731 / CCUG 9996 / CIP 106432 / VR4)</name>
    <dbReference type="NCBI Taxonomy" id="591001"/>
    <lineage>
        <taxon>Bacteria</taxon>
        <taxon>Bacillati</taxon>
        <taxon>Bacillota</taxon>
        <taxon>Negativicutes</taxon>
        <taxon>Acidaminococcales</taxon>
        <taxon>Acidaminococcaceae</taxon>
        <taxon>Acidaminococcus</taxon>
    </lineage>
</organism>
<dbReference type="GO" id="GO:0034755">
    <property type="term" value="P:iron ion transmembrane transport"/>
    <property type="evidence" value="ECO:0007669"/>
    <property type="project" value="TreeGrafter"/>
</dbReference>
<feature type="transmembrane region" description="Helical" evidence="6">
    <location>
        <begin position="158"/>
        <end position="176"/>
    </location>
</feature>
<feature type="transmembrane region" description="Helical" evidence="6">
    <location>
        <begin position="325"/>
        <end position="343"/>
    </location>
</feature>
<evidence type="ECO:0000256" key="5">
    <source>
        <dbReference type="ARBA" id="ARBA00023136"/>
    </source>
</evidence>
<evidence type="ECO:0000256" key="1">
    <source>
        <dbReference type="ARBA" id="ARBA00004141"/>
    </source>
</evidence>
<dbReference type="HOGENOM" id="CLU_020088_6_3_9"/>
<dbReference type="Pfam" id="PF01566">
    <property type="entry name" value="Nramp"/>
    <property type="match status" value="1"/>
</dbReference>
<evidence type="ECO:0000256" key="2">
    <source>
        <dbReference type="ARBA" id="ARBA00022448"/>
    </source>
</evidence>
<feature type="transmembrane region" description="Helical" evidence="6">
    <location>
        <begin position="15"/>
        <end position="34"/>
    </location>
</feature>
<feature type="transmembrane region" description="Helical" evidence="6">
    <location>
        <begin position="349"/>
        <end position="372"/>
    </location>
</feature>
<reference evidence="7 8" key="1">
    <citation type="journal article" date="2010" name="Stand. Genomic Sci.">
        <title>Complete genome sequence of Acidaminococcus fermentans type strain (VR4).</title>
        <authorList>
            <person name="Chang Y.J."/>
            <person name="Pukall R."/>
            <person name="Saunders E."/>
            <person name="Lapidus A."/>
            <person name="Copeland A."/>
            <person name="Nolan M."/>
            <person name="Glavina Del Rio T."/>
            <person name="Lucas S."/>
            <person name="Chen F."/>
            <person name="Tice H."/>
            <person name="Cheng J.F."/>
            <person name="Han C."/>
            <person name="Detter J.C."/>
            <person name="Bruce D."/>
            <person name="Goodwin L."/>
            <person name="Pitluck S."/>
            <person name="Mikhailova N."/>
            <person name="Liolios K."/>
            <person name="Pati A."/>
            <person name="Ivanova N."/>
            <person name="Mavromatis K."/>
            <person name="Chen A."/>
            <person name="Palaniappan K."/>
            <person name="Land M."/>
            <person name="Hauser L."/>
            <person name="Jeffries C.D."/>
            <person name="Brettin T."/>
            <person name="Rohde M."/>
            <person name="Goker M."/>
            <person name="Bristow J."/>
            <person name="Eisen J.A."/>
            <person name="Markowitz V."/>
            <person name="Hugenholtz P."/>
            <person name="Kyrpides N.C."/>
            <person name="Klenk H.P."/>
        </authorList>
    </citation>
    <scope>NUCLEOTIDE SEQUENCE [LARGE SCALE GENOMIC DNA]</scope>
    <source>
        <strain evidence="8">ATCC 25085 / DSM 20731 / CCUG 9996 / CIP 106432 / VR4</strain>
    </source>
</reference>
<dbReference type="PRINTS" id="PR00447">
    <property type="entry name" value="NATRESASSCMP"/>
</dbReference>
<feature type="transmembrane region" description="Helical" evidence="6">
    <location>
        <begin position="384"/>
        <end position="406"/>
    </location>
</feature>
<evidence type="ECO:0000256" key="6">
    <source>
        <dbReference type="SAM" id="Phobius"/>
    </source>
</evidence>
<comment type="subcellular location">
    <subcellularLocation>
        <location evidence="1">Membrane</location>
        <topology evidence="1">Multi-pass membrane protein</topology>
    </subcellularLocation>
</comment>
<dbReference type="EMBL" id="CP001859">
    <property type="protein sequence ID" value="ADB48352.1"/>
    <property type="molecule type" value="Genomic_DNA"/>
</dbReference>
<feature type="transmembrane region" description="Helical" evidence="6">
    <location>
        <begin position="46"/>
        <end position="69"/>
    </location>
</feature>
<feature type="transmembrane region" description="Helical" evidence="6">
    <location>
        <begin position="122"/>
        <end position="146"/>
    </location>
</feature>
<keyword evidence="4 6" id="KW-1133">Transmembrane helix</keyword>